<keyword evidence="8" id="KW-0862">Zinc</keyword>
<proteinExistence type="predicted"/>
<evidence type="ECO:0000256" key="2">
    <source>
        <dbReference type="ARBA" id="ARBA00012251"/>
    </source>
</evidence>
<evidence type="ECO:0000259" key="11">
    <source>
        <dbReference type="PROSITE" id="PS50089"/>
    </source>
</evidence>
<dbReference type="GO" id="GO:0016567">
    <property type="term" value="P:protein ubiquitination"/>
    <property type="evidence" value="ECO:0007669"/>
    <property type="project" value="InterPro"/>
</dbReference>
<evidence type="ECO:0000313" key="13">
    <source>
        <dbReference type="EMBL" id="KZV93430.1"/>
    </source>
</evidence>
<name>A0A165IHZ5_EXIGL</name>
<dbReference type="Pfam" id="PF22191">
    <property type="entry name" value="IBR_1"/>
    <property type="match status" value="1"/>
</dbReference>
<feature type="region of interest" description="Disordered" evidence="10">
    <location>
        <begin position="1"/>
        <end position="43"/>
    </location>
</feature>
<keyword evidence="7" id="KW-0833">Ubl conjugation pathway</keyword>
<dbReference type="InterPro" id="IPR017907">
    <property type="entry name" value="Znf_RING_CS"/>
</dbReference>
<comment type="catalytic activity">
    <reaction evidence="1">
        <text>[E2 ubiquitin-conjugating enzyme]-S-ubiquitinyl-L-cysteine + [acceptor protein]-L-lysine = [E2 ubiquitin-conjugating enzyme]-L-cysteine + [acceptor protein]-N(6)-ubiquitinyl-L-lysine.</text>
        <dbReference type="EC" id="2.3.2.31"/>
    </reaction>
</comment>
<dbReference type="Proteomes" id="UP000077266">
    <property type="component" value="Unassembled WGS sequence"/>
</dbReference>
<reference evidence="13 14" key="1">
    <citation type="journal article" date="2016" name="Mol. Biol. Evol.">
        <title>Comparative Genomics of Early-Diverging Mushroom-Forming Fungi Provides Insights into the Origins of Lignocellulose Decay Capabilities.</title>
        <authorList>
            <person name="Nagy L.G."/>
            <person name="Riley R."/>
            <person name="Tritt A."/>
            <person name="Adam C."/>
            <person name="Daum C."/>
            <person name="Floudas D."/>
            <person name="Sun H."/>
            <person name="Yadav J.S."/>
            <person name="Pangilinan J."/>
            <person name="Larsson K.H."/>
            <person name="Matsuura K."/>
            <person name="Barry K."/>
            <person name="Labutti K."/>
            <person name="Kuo R."/>
            <person name="Ohm R.A."/>
            <person name="Bhattacharya S.S."/>
            <person name="Shirouzu T."/>
            <person name="Yoshinaga Y."/>
            <person name="Martin F.M."/>
            <person name="Grigoriev I.V."/>
            <person name="Hibbett D.S."/>
        </authorList>
    </citation>
    <scope>NUCLEOTIDE SEQUENCE [LARGE SCALE GENOMIC DNA]</scope>
    <source>
        <strain evidence="13 14">HHB12029</strain>
    </source>
</reference>
<accession>A0A165IHZ5</accession>
<sequence length="554" mass="62994">MDYSDDDDYNYDSDEIMDGTQDDASSVSEMDEDEDFHIQPTKDKKKSYEIDFDCLEQTAIQDIIRADSEQIISIFNVDASTASLLLRHMGWNKERLIEKYMDNPAQVLEAAGIPSQQPAGPSQPAPIRSNPSTRQATSTVIRRSTRRSTADSKAPVAPLTPVGCLICCDENPASMTSLMCGHNFCSECWAEYLKGKIRDEGECSIKCMAEDCSVLVPDAFIKETCDAAVYSRFEELVLRHFVAHTKNLKYCPAPSCVYTVSCTSAPPSSLTTVVPTVVCKKGHAFCFGCPIEGDHRPLICAVAKLWLQKCHDDSETANWIKSNTKECTKCQSTIEKNGGCNHMTCRKCKHEFCWVCMGPWSEHGTAWYNCNRFDEKSSSEARDTQSKSRISLERYLHYYNRWANHEQSAKLSVELYAKTEKKMEEMQITSSLTWIEVQFARKAVEEVERCRTTLKWTYAMAYYLDRSNAKELFEDNQRDLEKAVEDLSELLETPIDPENIPMLRQKMTDKTVYVQKRNEIMLEDTANGYLEGRWSWNTPVEGIERDEEPASSSA</sequence>
<keyword evidence="5" id="KW-0677">Repeat</keyword>
<dbReference type="PROSITE" id="PS50089">
    <property type="entry name" value="ZF_RING_2"/>
    <property type="match status" value="1"/>
</dbReference>
<dbReference type="OrthoDB" id="10009520at2759"/>
<evidence type="ECO:0000256" key="6">
    <source>
        <dbReference type="ARBA" id="ARBA00022771"/>
    </source>
</evidence>
<dbReference type="InterPro" id="IPR045840">
    <property type="entry name" value="Ariadne"/>
</dbReference>
<dbReference type="EMBL" id="KV425990">
    <property type="protein sequence ID" value="KZV93430.1"/>
    <property type="molecule type" value="Genomic_DNA"/>
</dbReference>
<organism evidence="13 14">
    <name type="scientific">Exidia glandulosa HHB12029</name>
    <dbReference type="NCBI Taxonomy" id="1314781"/>
    <lineage>
        <taxon>Eukaryota</taxon>
        <taxon>Fungi</taxon>
        <taxon>Dikarya</taxon>
        <taxon>Basidiomycota</taxon>
        <taxon>Agaricomycotina</taxon>
        <taxon>Agaricomycetes</taxon>
        <taxon>Auriculariales</taxon>
        <taxon>Exidiaceae</taxon>
        <taxon>Exidia</taxon>
    </lineage>
</organism>
<dbReference type="InterPro" id="IPR031127">
    <property type="entry name" value="E3_UB_ligase_RBR"/>
</dbReference>
<dbReference type="GO" id="GO:0008270">
    <property type="term" value="F:zinc ion binding"/>
    <property type="evidence" value="ECO:0007669"/>
    <property type="project" value="UniProtKB-KW"/>
</dbReference>
<dbReference type="Pfam" id="PF01485">
    <property type="entry name" value="IBR"/>
    <property type="match status" value="1"/>
</dbReference>
<dbReference type="FunFam" id="3.30.40.10:FF:000019">
    <property type="entry name" value="RBR-type E3 ubiquitin transferase"/>
    <property type="match status" value="1"/>
</dbReference>
<dbReference type="FunCoup" id="A0A165IHZ5">
    <property type="interactions" value="553"/>
</dbReference>
<evidence type="ECO:0000256" key="5">
    <source>
        <dbReference type="ARBA" id="ARBA00022737"/>
    </source>
</evidence>
<dbReference type="FunFam" id="1.20.120.1750:FF:000007">
    <property type="entry name" value="RBR-type E3 ubiquitin transferase"/>
    <property type="match status" value="1"/>
</dbReference>
<evidence type="ECO:0000256" key="3">
    <source>
        <dbReference type="ARBA" id="ARBA00022679"/>
    </source>
</evidence>
<dbReference type="AlphaFoldDB" id="A0A165IHZ5"/>
<evidence type="ECO:0000259" key="12">
    <source>
        <dbReference type="PROSITE" id="PS51873"/>
    </source>
</evidence>
<dbReference type="Gene3D" id="1.20.120.1750">
    <property type="match status" value="1"/>
</dbReference>
<dbReference type="Pfam" id="PF19422">
    <property type="entry name" value="Ariadne"/>
    <property type="match status" value="1"/>
</dbReference>
<dbReference type="CDD" id="cd20356">
    <property type="entry name" value="Rcat_RBR_HHARI-like"/>
    <property type="match status" value="1"/>
</dbReference>
<evidence type="ECO:0000256" key="7">
    <source>
        <dbReference type="ARBA" id="ARBA00022786"/>
    </source>
</evidence>
<evidence type="ECO:0000256" key="4">
    <source>
        <dbReference type="ARBA" id="ARBA00022723"/>
    </source>
</evidence>
<keyword evidence="14" id="KW-1185">Reference proteome</keyword>
<feature type="domain" description="RING-type" evidence="12">
    <location>
        <begin position="160"/>
        <end position="374"/>
    </location>
</feature>
<feature type="region of interest" description="Disordered" evidence="10">
    <location>
        <begin position="114"/>
        <end position="154"/>
    </location>
</feature>
<dbReference type="EC" id="2.3.2.31" evidence="2"/>
<dbReference type="InterPro" id="IPR002867">
    <property type="entry name" value="IBR_dom"/>
</dbReference>
<feature type="compositionally biased region" description="Low complexity" evidence="10">
    <location>
        <begin position="114"/>
        <end position="127"/>
    </location>
</feature>
<dbReference type="InterPro" id="IPR048962">
    <property type="entry name" value="ARIH1-like_UBL"/>
</dbReference>
<evidence type="ECO:0000256" key="1">
    <source>
        <dbReference type="ARBA" id="ARBA00001798"/>
    </source>
</evidence>
<dbReference type="PANTHER" id="PTHR11685">
    <property type="entry name" value="RBR FAMILY RING FINGER AND IBR DOMAIN-CONTAINING"/>
    <property type="match status" value="1"/>
</dbReference>
<evidence type="ECO:0000256" key="9">
    <source>
        <dbReference type="PROSITE-ProRule" id="PRU00175"/>
    </source>
</evidence>
<evidence type="ECO:0000256" key="10">
    <source>
        <dbReference type="SAM" id="MobiDB-lite"/>
    </source>
</evidence>
<dbReference type="InParanoid" id="A0A165IHZ5"/>
<dbReference type="STRING" id="1314781.A0A165IHZ5"/>
<dbReference type="InterPro" id="IPR001841">
    <property type="entry name" value="Znf_RING"/>
</dbReference>
<dbReference type="CDD" id="cd20346">
    <property type="entry name" value="BRcat_RBR_ANKIB1"/>
    <property type="match status" value="1"/>
</dbReference>
<dbReference type="CDD" id="cd16773">
    <property type="entry name" value="RING-HC_RBR_TRIAD1"/>
    <property type="match status" value="1"/>
</dbReference>
<dbReference type="InterPro" id="IPR044066">
    <property type="entry name" value="TRIAD_supradom"/>
</dbReference>
<keyword evidence="3" id="KW-0808">Transferase</keyword>
<dbReference type="GO" id="GO:0061630">
    <property type="term" value="F:ubiquitin protein ligase activity"/>
    <property type="evidence" value="ECO:0007669"/>
    <property type="project" value="UniProtKB-EC"/>
</dbReference>
<evidence type="ECO:0000313" key="14">
    <source>
        <dbReference type="Proteomes" id="UP000077266"/>
    </source>
</evidence>
<dbReference type="SUPFAM" id="SSF57850">
    <property type="entry name" value="RING/U-box"/>
    <property type="match status" value="2"/>
</dbReference>
<dbReference type="Pfam" id="PF21235">
    <property type="entry name" value="UBA_ARI1"/>
    <property type="match status" value="1"/>
</dbReference>
<feature type="domain" description="RING-type" evidence="11">
    <location>
        <begin position="164"/>
        <end position="203"/>
    </location>
</feature>
<dbReference type="PROSITE" id="PS00518">
    <property type="entry name" value="ZF_RING_1"/>
    <property type="match status" value="1"/>
</dbReference>
<dbReference type="InterPro" id="IPR013083">
    <property type="entry name" value="Znf_RING/FYVE/PHD"/>
</dbReference>
<dbReference type="Gene3D" id="3.30.40.10">
    <property type="entry name" value="Zinc/RING finger domain, C3HC4 (zinc finger)"/>
    <property type="match status" value="1"/>
</dbReference>
<keyword evidence="4" id="KW-0479">Metal-binding</keyword>
<evidence type="ECO:0000256" key="8">
    <source>
        <dbReference type="ARBA" id="ARBA00022833"/>
    </source>
</evidence>
<keyword evidence="6 9" id="KW-0863">Zinc-finger</keyword>
<gene>
    <name evidence="13" type="ORF">EXIGLDRAFT_717158</name>
</gene>
<dbReference type="PROSITE" id="PS51873">
    <property type="entry name" value="TRIAD"/>
    <property type="match status" value="1"/>
</dbReference>
<protein>
    <recommendedName>
        <fullName evidence="2">RBR-type E3 ubiquitin transferase</fullName>
        <ecNumber evidence="2">2.3.2.31</ecNumber>
    </recommendedName>
</protein>
<feature type="compositionally biased region" description="Acidic residues" evidence="10">
    <location>
        <begin position="1"/>
        <end position="21"/>
    </location>
</feature>
<dbReference type="SMART" id="SM00647">
    <property type="entry name" value="IBR"/>
    <property type="match status" value="2"/>
</dbReference>